<dbReference type="GO" id="GO:0004794">
    <property type="term" value="F:threonine deaminase activity"/>
    <property type="evidence" value="ECO:0007669"/>
    <property type="project" value="TreeGrafter"/>
</dbReference>
<dbReference type="Proteomes" id="UP000297053">
    <property type="component" value="Chromosome"/>
</dbReference>
<dbReference type="GeneID" id="42177611"/>
<dbReference type="OMA" id="GFTNKAM"/>
<protein>
    <submittedName>
        <fullName evidence="6">Pyridoxal-phosphate dependent enzyme</fullName>
    </submittedName>
</protein>
<evidence type="ECO:0000313" key="7">
    <source>
        <dbReference type="Proteomes" id="UP000297053"/>
    </source>
</evidence>
<dbReference type="Pfam" id="PF00291">
    <property type="entry name" value="PALP"/>
    <property type="match status" value="1"/>
</dbReference>
<dbReference type="PANTHER" id="PTHR48078:SF6">
    <property type="entry name" value="L-THREONINE DEHYDRATASE CATABOLIC TDCB"/>
    <property type="match status" value="1"/>
</dbReference>
<name>A0A4D6KEL1_9EURY</name>
<reference evidence="6 7" key="2">
    <citation type="submission" date="2019-04" db="EMBL/GenBank/DDBJ databases">
        <authorList>
            <person name="Yang S."/>
            <person name="Wei W."/>
        </authorList>
    </citation>
    <scope>NUCLEOTIDE SEQUENCE [LARGE SCALE GENOMIC DNA]</scope>
    <source>
        <strain evidence="7">ZP60</strain>
    </source>
</reference>
<organism evidence="6 7">
    <name type="scientific">Halomicrobium mukohataei</name>
    <dbReference type="NCBI Taxonomy" id="57705"/>
    <lineage>
        <taxon>Archaea</taxon>
        <taxon>Methanobacteriati</taxon>
        <taxon>Methanobacteriota</taxon>
        <taxon>Stenosarchaea group</taxon>
        <taxon>Halobacteria</taxon>
        <taxon>Halobacteriales</taxon>
        <taxon>Haloarculaceae</taxon>
        <taxon>Halomicrobium</taxon>
    </lineage>
</organism>
<dbReference type="PANTHER" id="PTHR48078">
    <property type="entry name" value="THREONINE DEHYDRATASE, MITOCHONDRIAL-RELATED"/>
    <property type="match status" value="1"/>
</dbReference>
<dbReference type="GO" id="GO:0006565">
    <property type="term" value="P:L-serine catabolic process"/>
    <property type="evidence" value="ECO:0007669"/>
    <property type="project" value="TreeGrafter"/>
</dbReference>
<dbReference type="AlphaFoldDB" id="A0A4D6KEL1"/>
<dbReference type="InterPro" id="IPR036052">
    <property type="entry name" value="TrpB-like_PALP_sf"/>
</dbReference>
<dbReference type="SUPFAM" id="SSF53686">
    <property type="entry name" value="Tryptophan synthase beta subunit-like PLP-dependent enzymes"/>
    <property type="match status" value="1"/>
</dbReference>
<comment type="cofactor">
    <cofactor evidence="1">
        <name>pyridoxal 5'-phosphate</name>
        <dbReference type="ChEBI" id="CHEBI:597326"/>
    </cofactor>
</comment>
<evidence type="ECO:0000256" key="1">
    <source>
        <dbReference type="ARBA" id="ARBA00001933"/>
    </source>
</evidence>
<keyword evidence="3" id="KW-0456">Lyase</keyword>
<keyword evidence="2" id="KW-0663">Pyridoxal phosphate</keyword>
<reference evidence="6 7" key="1">
    <citation type="submission" date="2019-04" db="EMBL/GenBank/DDBJ databases">
        <title>Complete genome sequence of Arthrobacter sp. ZXY-2 associated with effective atrazine degradation and salt adaptation.</title>
        <authorList>
            <person name="Zhao X."/>
        </authorList>
    </citation>
    <scope>NUCLEOTIDE SEQUENCE [LARGE SCALE GENOMIC DNA]</scope>
    <source>
        <strain evidence="7">ZP60</strain>
    </source>
</reference>
<dbReference type="InterPro" id="IPR050147">
    <property type="entry name" value="Ser/Thr_Dehydratase"/>
</dbReference>
<dbReference type="KEGG" id="halz:E5139_01700"/>
<dbReference type="GO" id="GO:0006567">
    <property type="term" value="P:L-threonine catabolic process"/>
    <property type="evidence" value="ECO:0007669"/>
    <property type="project" value="TreeGrafter"/>
</dbReference>
<gene>
    <name evidence="6" type="ORF">E5139_01700</name>
</gene>
<dbReference type="GO" id="GO:0003941">
    <property type="term" value="F:L-serine ammonia-lyase activity"/>
    <property type="evidence" value="ECO:0007669"/>
    <property type="project" value="TreeGrafter"/>
</dbReference>
<feature type="region of interest" description="Disordered" evidence="4">
    <location>
        <begin position="44"/>
        <end position="74"/>
    </location>
</feature>
<dbReference type="InterPro" id="IPR001926">
    <property type="entry name" value="TrpB-like_PALP"/>
</dbReference>
<proteinExistence type="predicted"/>
<evidence type="ECO:0000256" key="2">
    <source>
        <dbReference type="ARBA" id="ARBA00022898"/>
    </source>
</evidence>
<dbReference type="Gene3D" id="3.40.50.1100">
    <property type="match status" value="2"/>
</dbReference>
<evidence type="ECO:0000256" key="4">
    <source>
        <dbReference type="SAM" id="MobiDB-lite"/>
    </source>
</evidence>
<dbReference type="EMBL" id="CP039375">
    <property type="protein sequence ID" value="QCD64413.1"/>
    <property type="molecule type" value="Genomic_DNA"/>
</dbReference>
<evidence type="ECO:0000256" key="3">
    <source>
        <dbReference type="ARBA" id="ARBA00023239"/>
    </source>
</evidence>
<sequence>METSPAFREFACADCEETFDADEIELRCPACGGLLVARYDHDLRTEPTRPPLPLARERRHSLDEGETPATDCPTLADEIGADRLLLKDEGRNPTGAVTDRGLAVAVSAGAAVGADAVSLPTTGNGGQSAAAYAGRAGVTAHSYVPSRCPFVNKAMINVHGGEMNVVEGRYPDALAAYEDSDGARFPVGPSSPYRRAGVKRLGYELLTGPAPSAIVVPTGHGIVLAAIHTAIEELRETGALDVTPRLYAAQPAGCAPIVDACGTADAVAATEQPDTIVGPLEVPDPAVGSLAVAAVDETGGRGVAVSDSDALQAAVDAAGTAGVELSATGGVALAGARELAAEFEGETVALVNPVAGSKEDDLLRSHLMSQGI</sequence>
<feature type="domain" description="Tryptophan synthase beta chain-like PALP" evidence="5">
    <location>
        <begin position="61"/>
        <end position="352"/>
    </location>
</feature>
<dbReference type="RefSeq" id="WP_015763831.1">
    <property type="nucleotide sequence ID" value="NZ_CP039375.1"/>
</dbReference>
<dbReference type="GO" id="GO:0009097">
    <property type="term" value="P:isoleucine biosynthetic process"/>
    <property type="evidence" value="ECO:0007669"/>
    <property type="project" value="TreeGrafter"/>
</dbReference>
<evidence type="ECO:0000259" key="5">
    <source>
        <dbReference type="Pfam" id="PF00291"/>
    </source>
</evidence>
<accession>A0A4D6KEL1</accession>
<evidence type="ECO:0000313" key="6">
    <source>
        <dbReference type="EMBL" id="QCD64413.1"/>
    </source>
</evidence>